<evidence type="ECO:0000256" key="1">
    <source>
        <dbReference type="SAM" id="MobiDB-lite"/>
    </source>
</evidence>
<evidence type="ECO:0000313" key="2">
    <source>
        <dbReference type="EMBL" id="CAD7228806.1"/>
    </source>
</evidence>
<dbReference type="InterPro" id="IPR039373">
    <property type="entry name" value="Peptidase_M28B"/>
</dbReference>
<dbReference type="PANTHER" id="PTHR10404">
    <property type="entry name" value="N-ACETYLATED-ALPHA-LINKED ACIDIC DIPEPTIDASE"/>
    <property type="match status" value="1"/>
</dbReference>
<dbReference type="GO" id="GO:0004180">
    <property type="term" value="F:carboxypeptidase activity"/>
    <property type="evidence" value="ECO:0007669"/>
    <property type="project" value="TreeGrafter"/>
</dbReference>
<dbReference type="Gene3D" id="3.50.30.30">
    <property type="match status" value="1"/>
</dbReference>
<protein>
    <submittedName>
        <fullName evidence="2">Uncharacterized protein</fullName>
    </submittedName>
</protein>
<organism evidence="2">
    <name type="scientific">Cyprideis torosa</name>
    <dbReference type="NCBI Taxonomy" id="163714"/>
    <lineage>
        <taxon>Eukaryota</taxon>
        <taxon>Metazoa</taxon>
        <taxon>Ecdysozoa</taxon>
        <taxon>Arthropoda</taxon>
        <taxon>Crustacea</taxon>
        <taxon>Oligostraca</taxon>
        <taxon>Ostracoda</taxon>
        <taxon>Podocopa</taxon>
        <taxon>Podocopida</taxon>
        <taxon>Cytherocopina</taxon>
        <taxon>Cytheroidea</taxon>
        <taxon>Cytherideidae</taxon>
        <taxon>Cyprideis</taxon>
    </lineage>
</organism>
<accession>A0A7R8WGM9</accession>
<dbReference type="AlphaFoldDB" id="A0A7R8WGM9"/>
<gene>
    <name evidence="2" type="ORF">CTOB1V02_LOCUS6684</name>
</gene>
<feature type="non-terminal residue" evidence="2">
    <location>
        <position position="1"/>
    </location>
</feature>
<dbReference type="PANTHER" id="PTHR10404:SF46">
    <property type="entry name" value="VACUOLAR PROTEIN SORTING-ASSOCIATED PROTEIN 70"/>
    <property type="match status" value="1"/>
</dbReference>
<dbReference type="SUPFAM" id="SSF52025">
    <property type="entry name" value="PA domain"/>
    <property type="match status" value="1"/>
</dbReference>
<feature type="region of interest" description="Disordered" evidence="1">
    <location>
        <begin position="99"/>
        <end position="189"/>
    </location>
</feature>
<sequence>NYFLLCFSHSSEAITNEDVRLALEKHGLDAVTTSPVDILRNTGPANDESCEQFNRRCSPRHRRGYRGVVIVAPITTVAIAGCPVDGEAVSWAGIDHRKQEEEAGGCQPQEEAPEGCFPTTPNSSDLSRPPATTLEVDEEDLNRPEGGDTCELYFPPGGIAVGNPTDMESEGSGGREKERGMAAPPPPISVRLMTSYCDVSRPVEQRHTRYSVKGSNGRGEELFPASSGPHPPGRGGREGCVADWFPPDTRRGAAPSLSAVRNTFQSSVDRYGPSLMKTFIPRVSTGLPRTRQVNRAVATLGHVPTRVDPEEIKPRAEQEALRVINTAGVPPPLRSRQARRFGKLVYVSYGTVEDLEFVNRSVDLGNDSIALVRASTNTSMAKVAQVLQTYGFKGAAFYPDAKDYIQGFPLPHPHHGGPRAMPPSEFELPQGWGLPGNTPLMGSVVPDPGCRIPKPNRCSGIAKVQLDESRILLQLATLFPSPSLHLRSPRRGWPDLTIPCVSIPSAPAFHLLRMLRPSPNKTPPPEGFKGSFNVPYDIGPGFKGSDRWGRRMRKRLRMDRFRFQNLLLAEKLNV</sequence>
<name>A0A7R8WGM9_9CRUS</name>
<proteinExistence type="predicted"/>
<reference evidence="2" key="1">
    <citation type="submission" date="2020-11" db="EMBL/GenBank/DDBJ databases">
        <authorList>
            <person name="Tran Van P."/>
        </authorList>
    </citation>
    <scope>NUCLEOTIDE SEQUENCE</scope>
</reference>
<feature type="region of interest" description="Disordered" evidence="1">
    <location>
        <begin position="213"/>
        <end position="235"/>
    </location>
</feature>
<dbReference type="EMBL" id="OB661708">
    <property type="protein sequence ID" value="CAD7228806.1"/>
    <property type="molecule type" value="Genomic_DNA"/>
</dbReference>
<dbReference type="InterPro" id="IPR046450">
    <property type="entry name" value="PA_dom_sf"/>
</dbReference>
<dbReference type="OrthoDB" id="5841748at2759"/>